<evidence type="ECO:0008006" key="4">
    <source>
        <dbReference type="Google" id="ProtNLM"/>
    </source>
</evidence>
<feature type="transmembrane region" description="Helical" evidence="1">
    <location>
        <begin position="191"/>
        <end position="212"/>
    </location>
</feature>
<feature type="transmembrane region" description="Helical" evidence="1">
    <location>
        <begin position="96"/>
        <end position="120"/>
    </location>
</feature>
<evidence type="ECO:0000256" key="1">
    <source>
        <dbReference type="SAM" id="Phobius"/>
    </source>
</evidence>
<dbReference type="AlphaFoldDB" id="A0A1I5ZL36"/>
<organism evidence="2 3">
    <name type="scientific">Psychrobacillus psychrotolerans</name>
    <dbReference type="NCBI Taxonomy" id="126156"/>
    <lineage>
        <taxon>Bacteria</taxon>
        <taxon>Bacillati</taxon>
        <taxon>Bacillota</taxon>
        <taxon>Bacilli</taxon>
        <taxon>Bacillales</taxon>
        <taxon>Bacillaceae</taxon>
        <taxon>Psychrobacillus</taxon>
    </lineage>
</organism>
<keyword evidence="3" id="KW-1185">Reference proteome</keyword>
<dbReference type="EMBL" id="FOXU01000005">
    <property type="protein sequence ID" value="SFQ57155.1"/>
    <property type="molecule type" value="Genomic_DNA"/>
</dbReference>
<feature type="transmembrane region" description="Helical" evidence="1">
    <location>
        <begin position="217"/>
        <end position="236"/>
    </location>
</feature>
<feature type="transmembrane region" description="Helical" evidence="1">
    <location>
        <begin position="152"/>
        <end position="171"/>
    </location>
</feature>
<proteinExistence type="predicted"/>
<keyword evidence="1" id="KW-0472">Membrane</keyword>
<dbReference type="OrthoDB" id="875405at2"/>
<gene>
    <name evidence="2" type="ORF">SAMN05421670_2781</name>
</gene>
<reference evidence="3" key="1">
    <citation type="submission" date="2016-10" db="EMBL/GenBank/DDBJ databases">
        <authorList>
            <person name="Varghese N."/>
            <person name="Submissions S."/>
        </authorList>
    </citation>
    <scope>NUCLEOTIDE SEQUENCE [LARGE SCALE GENOMIC DNA]</scope>
    <source>
        <strain evidence="3">DSM 11706</strain>
    </source>
</reference>
<name>A0A1I5ZL36_9BACI</name>
<evidence type="ECO:0000313" key="2">
    <source>
        <dbReference type="EMBL" id="SFQ57155.1"/>
    </source>
</evidence>
<protein>
    <recommendedName>
        <fullName evidence="4">Beta-carotene 15,15'-monooxygenase</fullName>
    </recommendedName>
</protein>
<feature type="transmembrane region" description="Helical" evidence="1">
    <location>
        <begin position="70"/>
        <end position="90"/>
    </location>
</feature>
<evidence type="ECO:0000313" key="3">
    <source>
        <dbReference type="Proteomes" id="UP000198734"/>
    </source>
</evidence>
<dbReference type="RefSeq" id="WP_093537482.1">
    <property type="nucleotide sequence ID" value="NZ_FOXU01000005.1"/>
</dbReference>
<dbReference type="Proteomes" id="UP000198734">
    <property type="component" value="Unassembled WGS sequence"/>
</dbReference>
<dbReference type="STRING" id="126156.SAMN05421670_2781"/>
<feature type="transmembrane region" description="Helical" evidence="1">
    <location>
        <begin position="44"/>
        <end position="63"/>
    </location>
</feature>
<keyword evidence="1" id="KW-0812">Transmembrane</keyword>
<sequence length="346" mass="39389">MVYRKNKYANMAVALLFLVLSSNFLIYQSTVLDFFSIQLNTGAVVGSLIDLAIIVPLLMFVAFKLSIKQTIGIMVAGLVIARLLIPNELFTPFTGILYAGITIEILLIVAEIALIFLVIWKIPKIRLQMKQMNEKALYSLLPAVEKVVTKNILIRVLMSELLMLYYAFFTWKKKAPQHEGVVTMHKKNSAVAFHLMLIHGIIIETIGFHWWLHDKSIILSIILLTLNIYSVLFFMAEIQIMKLHPLEVKNGNLYISKGLSTRIVVPLNLIHEVEWGAKVPNKHTVQFVYKDFETVEPDAIIHLSNPIETTMFMGIKKSISEFAIRIDEPEQLKLILSNRDDPNSLT</sequence>
<accession>A0A1I5ZL36</accession>
<keyword evidence="1" id="KW-1133">Transmembrane helix</keyword>